<gene>
    <name evidence="2" type="ORF">EVAR_14494_1</name>
</gene>
<evidence type="ECO:0000313" key="2">
    <source>
        <dbReference type="EMBL" id="GBP20768.1"/>
    </source>
</evidence>
<proteinExistence type="predicted"/>
<protein>
    <submittedName>
        <fullName evidence="2">Uncharacterized protein</fullName>
    </submittedName>
</protein>
<dbReference type="Proteomes" id="UP000299102">
    <property type="component" value="Unassembled WGS sequence"/>
</dbReference>
<keyword evidence="3" id="KW-1185">Reference proteome</keyword>
<dbReference type="AlphaFoldDB" id="A0A4C1U3D1"/>
<feature type="region of interest" description="Disordered" evidence="1">
    <location>
        <begin position="55"/>
        <end position="74"/>
    </location>
</feature>
<comment type="caution">
    <text evidence="2">The sequence shown here is derived from an EMBL/GenBank/DDBJ whole genome shotgun (WGS) entry which is preliminary data.</text>
</comment>
<reference evidence="2 3" key="1">
    <citation type="journal article" date="2019" name="Commun. Biol.">
        <title>The bagworm genome reveals a unique fibroin gene that provides high tensile strength.</title>
        <authorList>
            <person name="Kono N."/>
            <person name="Nakamura H."/>
            <person name="Ohtoshi R."/>
            <person name="Tomita M."/>
            <person name="Numata K."/>
            <person name="Arakawa K."/>
        </authorList>
    </citation>
    <scope>NUCLEOTIDE SEQUENCE [LARGE SCALE GENOMIC DNA]</scope>
</reference>
<name>A0A4C1U3D1_EUMVA</name>
<evidence type="ECO:0000256" key="1">
    <source>
        <dbReference type="SAM" id="MobiDB-lite"/>
    </source>
</evidence>
<feature type="compositionally biased region" description="Polar residues" evidence="1">
    <location>
        <begin position="62"/>
        <end position="74"/>
    </location>
</feature>
<dbReference type="EMBL" id="BGZK01000122">
    <property type="protein sequence ID" value="GBP20768.1"/>
    <property type="molecule type" value="Genomic_DNA"/>
</dbReference>
<sequence length="74" mass="8494">MEDKTHTQTTCRMSFEVQESFEYVDLRYNGALPRRDTLAGAKPSDRLVAAKNRARYLPTPQADHSTTVPYFSKQ</sequence>
<evidence type="ECO:0000313" key="3">
    <source>
        <dbReference type="Proteomes" id="UP000299102"/>
    </source>
</evidence>
<accession>A0A4C1U3D1</accession>
<organism evidence="2 3">
    <name type="scientific">Eumeta variegata</name>
    <name type="common">Bagworm moth</name>
    <name type="synonym">Eumeta japonica</name>
    <dbReference type="NCBI Taxonomy" id="151549"/>
    <lineage>
        <taxon>Eukaryota</taxon>
        <taxon>Metazoa</taxon>
        <taxon>Ecdysozoa</taxon>
        <taxon>Arthropoda</taxon>
        <taxon>Hexapoda</taxon>
        <taxon>Insecta</taxon>
        <taxon>Pterygota</taxon>
        <taxon>Neoptera</taxon>
        <taxon>Endopterygota</taxon>
        <taxon>Lepidoptera</taxon>
        <taxon>Glossata</taxon>
        <taxon>Ditrysia</taxon>
        <taxon>Tineoidea</taxon>
        <taxon>Psychidae</taxon>
        <taxon>Oiketicinae</taxon>
        <taxon>Eumeta</taxon>
    </lineage>
</organism>